<gene>
    <name evidence="2" type="ORF">SAMN06296020_10242</name>
</gene>
<dbReference type="Pfam" id="PF00882">
    <property type="entry name" value="Zn_dep_PLPC"/>
    <property type="match status" value="1"/>
</dbReference>
<comment type="caution">
    <text evidence="2">The sequence shown here is derived from an EMBL/GenBank/DDBJ whole genome shotgun (WGS) entry which is preliminary data.</text>
</comment>
<evidence type="ECO:0000313" key="2">
    <source>
        <dbReference type="EMBL" id="SMP43128.1"/>
    </source>
</evidence>
<evidence type="ECO:0000259" key="1">
    <source>
        <dbReference type="Pfam" id="PF00882"/>
    </source>
</evidence>
<dbReference type="InterPro" id="IPR029002">
    <property type="entry name" value="PLPC/GPLD1"/>
</dbReference>
<dbReference type="EMBL" id="FXUF01000002">
    <property type="protein sequence ID" value="SMP43128.1"/>
    <property type="molecule type" value="Genomic_DNA"/>
</dbReference>
<accession>A0AA45WTL6</accession>
<dbReference type="Proteomes" id="UP001158066">
    <property type="component" value="Unassembled WGS sequence"/>
</dbReference>
<keyword evidence="3" id="KW-1185">Reference proteome</keyword>
<organism evidence="2 3">
    <name type="scientific">Anoxynatronum buryatiense</name>
    <dbReference type="NCBI Taxonomy" id="489973"/>
    <lineage>
        <taxon>Bacteria</taxon>
        <taxon>Bacillati</taxon>
        <taxon>Bacillota</taxon>
        <taxon>Clostridia</taxon>
        <taxon>Eubacteriales</taxon>
        <taxon>Clostridiaceae</taxon>
        <taxon>Anoxynatronum</taxon>
    </lineage>
</organism>
<sequence length="347" mass="40314">MHKENKATCQVEGIGGNMPSLITHCQCVKEALESFSGQKRIMTEAAQKHPQMIMLGAQGGDPFFYEGVVPWEKRLHLRTLGEKMHEHHIRRFFSEMLASLKDGEALFQLKLAYILGYLAHYALDTHTHPFIFYWSGFAEDPGDPAQQYRFKCDHSAYEKALDLFFVPNAHQIPLHRWIQPPQAEMQAMARWLAPLLHHLYDIPVSPKGVMKSARDMQLIYRLLLDRTGWKRRMTACLEGIFRPPGYMTANIYPQKMPGDEDVLNEGRKPWCLPWDQQAVSRQNFMELYQEAVRETVELWQAVEDWLEGRNTLEGVLEKIGNRSFSTGIDCQQQVVFRYRHQQHGAKE</sequence>
<reference evidence="2" key="1">
    <citation type="submission" date="2017-05" db="EMBL/GenBank/DDBJ databases">
        <authorList>
            <person name="Varghese N."/>
            <person name="Submissions S."/>
        </authorList>
    </citation>
    <scope>NUCLEOTIDE SEQUENCE</scope>
    <source>
        <strain evidence="2">Su22</strain>
    </source>
</reference>
<dbReference type="AlphaFoldDB" id="A0AA45WTL6"/>
<feature type="domain" description="Phospholipase C/D" evidence="1">
    <location>
        <begin position="23"/>
        <end position="172"/>
    </location>
</feature>
<proteinExistence type="predicted"/>
<evidence type="ECO:0000313" key="3">
    <source>
        <dbReference type="Proteomes" id="UP001158066"/>
    </source>
</evidence>
<name>A0AA45WTL6_9CLOT</name>
<protein>
    <submittedName>
        <fullName evidence="2">Zinc dependent phospholipase C</fullName>
    </submittedName>
</protein>